<proteinExistence type="predicted"/>
<evidence type="ECO:0000256" key="1">
    <source>
        <dbReference type="SAM" id="MobiDB-lite"/>
    </source>
</evidence>
<evidence type="ECO:0000313" key="3">
    <source>
        <dbReference type="Proteomes" id="UP001218188"/>
    </source>
</evidence>
<gene>
    <name evidence="2" type="ORF">C8F04DRAFT_1233251</name>
</gene>
<evidence type="ECO:0000313" key="2">
    <source>
        <dbReference type="EMBL" id="KAJ7036082.1"/>
    </source>
</evidence>
<name>A0AAD6X475_9AGAR</name>
<keyword evidence="3" id="KW-1185">Reference proteome</keyword>
<feature type="compositionally biased region" description="Acidic residues" evidence="1">
    <location>
        <begin position="42"/>
        <end position="55"/>
    </location>
</feature>
<dbReference type="Proteomes" id="UP001218188">
    <property type="component" value="Unassembled WGS sequence"/>
</dbReference>
<organism evidence="2 3">
    <name type="scientific">Mycena alexandri</name>
    <dbReference type="NCBI Taxonomy" id="1745969"/>
    <lineage>
        <taxon>Eukaryota</taxon>
        <taxon>Fungi</taxon>
        <taxon>Dikarya</taxon>
        <taxon>Basidiomycota</taxon>
        <taxon>Agaricomycotina</taxon>
        <taxon>Agaricomycetes</taxon>
        <taxon>Agaricomycetidae</taxon>
        <taxon>Agaricales</taxon>
        <taxon>Marasmiineae</taxon>
        <taxon>Mycenaceae</taxon>
        <taxon>Mycena</taxon>
    </lineage>
</organism>
<feature type="compositionally biased region" description="Low complexity" evidence="1">
    <location>
        <begin position="63"/>
        <end position="72"/>
    </location>
</feature>
<sequence length="350" mass="38554">MAPSREEIDLYDAKMAAAMDAESPVAPTRKRRRSDLPPSSDGFDDSSDNDNDNDELPTVILPSGGASSGSSDGNMLVLAKHCATHKRLKPSQTTELEAFAGVISSSVPFTPAKLLTQDSLATRQIKLYAISLGIEGKLSSIVAATPEFSVSPSLDKNIRQLAYGIMTSVKISSYKGNITTAHLLNILKTQRFDLPLGIEFIASDWGRVKTRSEYQLTQCRATFKKFLKASMPSKASPAEHTNIFALGQRFVKDTQTVLTVELCARIALMRQRFILFPGDDFWDELDKRLVWMRKQANHDPAKIAKGFKLVLAEDREKHGNSADYQLPEDAIVDTWQLSVDDSIAADSVTV</sequence>
<accession>A0AAD6X475</accession>
<dbReference type="AlphaFoldDB" id="A0AAD6X475"/>
<feature type="region of interest" description="Disordered" evidence="1">
    <location>
        <begin position="13"/>
        <end position="72"/>
    </location>
</feature>
<comment type="caution">
    <text evidence="2">The sequence shown here is derived from an EMBL/GenBank/DDBJ whole genome shotgun (WGS) entry which is preliminary data.</text>
</comment>
<dbReference type="EMBL" id="JARJCM010000045">
    <property type="protein sequence ID" value="KAJ7036082.1"/>
    <property type="molecule type" value="Genomic_DNA"/>
</dbReference>
<protein>
    <submittedName>
        <fullName evidence="2">Uncharacterized protein</fullName>
    </submittedName>
</protein>
<reference evidence="2" key="1">
    <citation type="submission" date="2023-03" db="EMBL/GenBank/DDBJ databases">
        <title>Massive genome expansion in bonnet fungi (Mycena s.s.) driven by repeated elements and novel gene families across ecological guilds.</title>
        <authorList>
            <consortium name="Lawrence Berkeley National Laboratory"/>
            <person name="Harder C.B."/>
            <person name="Miyauchi S."/>
            <person name="Viragh M."/>
            <person name="Kuo A."/>
            <person name="Thoen E."/>
            <person name="Andreopoulos B."/>
            <person name="Lu D."/>
            <person name="Skrede I."/>
            <person name="Drula E."/>
            <person name="Henrissat B."/>
            <person name="Morin E."/>
            <person name="Kohler A."/>
            <person name="Barry K."/>
            <person name="LaButti K."/>
            <person name="Morin E."/>
            <person name="Salamov A."/>
            <person name="Lipzen A."/>
            <person name="Mereny Z."/>
            <person name="Hegedus B."/>
            <person name="Baldrian P."/>
            <person name="Stursova M."/>
            <person name="Weitz H."/>
            <person name="Taylor A."/>
            <person name="Grigoriev I.V."/>
            <person name="Nagy L.G."/>
            <person name="Martin F."/>
            <person name="Kauserud H."/>
        </authorList>
    </citation>
    <scope>NUCLEOTIDE SEQUENCE</scope>
    <source>
        <strain evidence="2">CBHHK200</strain>
    </source>
</reference>